<evidence type="ECO:0000313" key="1">
    <source>
        <dbReference type="EMBL" id="RDU68180.1"/>
    </source>
</evidence>
<proteinExistence type="predicted"/>
<name>A0A3D8IT73_9HELI</name>
<dbReference type="OrthoDB" id="5329076at2"/>
<organism evidence="1 2">
    <name type="scientific">Helicobacter cholecystus</name>
    <dbReference type="NCBI Taxonomy" id="45498"/>
    <lineage>
        <taxon>Bacteria</taxon>
        <taxon>Pseudomonadati</taxon>
        <taxon>Campylobacterota</taxon>
        <taxon>Epsilonproteobacteria</taxon>
        <taxon>Campylobacterales</taxon>
        <taxon>Helicobacteraceae</taxon>
        <taxon>Helicobacter</taxon>
    </lineage>
</organism>
<protein>
    <submittedName>
        <fullName evidence="1">Uncharacterized protein</fullName>
    </submittedName>
</protein>
<dbReference type="Proteomes" id="UP000257067">
    <property type="component" value="Unassembled WGS sequence"/>
</dbReference>
<reference evidence="1 2" key="1">
    <citation type="submission" date="2018-04" db="EMBL/GenBank/DDBJ databases">
        <title>Novel Campyloabacter and Helicobacter Species and Strains.</title>
        <authorList>
            <person name="Mannion A.J."/>
            <person name="Shen Z."/>
            <person name="Fox J.G."/>
        </authorList>
    </citation>
    <scope>NUCLEOTIDE SEQUENCE [LARGE SCALE GENOMIC DNA]</scope>
    <source>
        <strain evidence="1 2">ATCC 700242</strain>
    </source>
</reference>
<dbReference type="Gene3D" id="3.40.50.11670">
    <property type="entry name" value="DNA replication regulator HobA"/>
    <property type="match status" value="1"/>
</dbReference>
<keyword evidence="2" id="KW-1185">Reference proteome</keyword>
<comment type="caution">
    <text evidence="1">The sequence shown here is derived from an EMBL/GenBank/DDBJ whole genome shotgun (WGS) entry which is preliminary data.</text>
</comment>
<dbReference type="AlphaFoldDB" id="A0A3D8IT73"/>
<gene>
    <name evidence="1" type="ORF">CQA62_06305</name>
</gene>
<evidence type="ECO:0000313" key="2">
    <source>
        <dbReference type="Proteomes" id="UP000257067"/>
    </source>
</evidence>
<sequence length="185" mass="21460">MEPIKEWMIRALREDNNNGMMSGWLEEDLHKWVRVVSNALSALLNGTSFIVLSDTPREWFKSYLLTHLNLPSKNRPYVPFFGIERFELFLGDDIRDQKNIQLVSSMLQATYQDYAFFYIGKAEGVKAELAMGLENSFLWLLDADVQNAFSLNSSNKMLDSRLLQLYRLFDQAISLMIYGKISLEL</sequence>
<accession>A0A3D8IT73</accession>
<dbReference type="Pfam" id="PF12163">
    <property type="entry name" value="HobA"/>
    <property type="match status" value="1"/>
</dbReference>
<dbReference type="RefSeq" id="WP_104725006.1">
    <property type="nucleotide sequence ID" value="NZ_FZNE01000011.1"/>
</dbReference>
<dbReference type="InterPro" id="IPR021011">
    <property type="entry name" value="HobA"/>
</dbReference>
<dbReference type="InterPro" id="IPR038381">
    <property type="entry name" value="HobA_sf"/>
</dbReference>
<dbReference type="EMBL" id="NXLU01000010">
    <property type="protein sequence ID" value="RDU68180.1"/>
    <property type="molecule type" value="Genomic_DNA"/>
</dbReference>